<evidence type="ECO:0000256" key="2">
    <source>
        <dbReference type="ARBA" id="ARBA00022737"/>
    </source>
</evidence>
<name>A0AAE8SWE3_9PEZI</name>
<feature type="compositionally biased region" description="Polar residues" evidence="3">
    <location>
        <begin position="748"/>
        <end position="761"/>
    </location>
</feature>
<feature type="region of interest" description="Disordered" evidence="3">
    <location>
        <begin position="1"/>
        <end position="108"/>
    </location>
</feature>
<feature type="region of interest" description="Disordered" evidence="3">
    <location>
        <begin position="489"/>
        <end position="538"/>
    </location>
</feature>
<feature type="compositionally biased region" description="Basic and acidic residues" evidence="3">
    <location>
        <begin position="629"/>
        <end position="639"/>
    </location>
</feature>
<feature type="compositionally biased region" description="Basic and acidic residues" evidence="3">
    <location>
        <begin position="657"/>
        <end position="682"/>
    </location>
</feature>
<feature type="region of interest" description="Disordered" evidence="3">
    <location>
        <begin position="1760"/>
        <end position="1788"/>
    </location>
</feature>
<accession>A0AAE8SWE3</accession>
<dbReference type="GO" id="GO:0035591">
    <property type="term" value="F:signaling adaptor activity"/>
    <property type="evidence" value="ECO:0007669"/>
    <property type="project" value="TreeGrafter"/>
</dbReference>
<evidence type="ECO:0008006" key="6">
    <source>
        <dbReference type="Google" id="ProtNLM"/>
    </source>
</evidence>
<feature type="compositionally biased region" description="Polar residues" evidence="3">
    <location>
        <begin position="520"/>
        <end position="531"/>
    </location>
</feature>
<dbReference type="EMBL" id="ONZQ02000008">
    <property type="protein sequence ID" value="SPO03539.1"/>
    <property type="molecule type" value="Genomic_DNA"/>
</dbReference>
<keyword evidence="5" id="KW-1185">Reference proteome</keyword>
<feature type="region of interest" description="Disordered" evidence="3">
    <location>
        <begin position="1019"/>
        <end position="1060"/>
    </location>
</feature>
<dbReference type="InterPro" id="IPR001611">
    <property type="entry name" value="Leu-rich_rpt"/>
</dbReference>
<dbReference type="SUPFAM" id="SSF52058">
    <property type="entry name" value="L domain-like"/>
    <property type="match status" value="1"/>
</dbReference>
<feature type="region of interest" description="Disordered" evidence="3">
    <location>
        <begin position="568"/>
        <end position="612"/>
    </location>
</feature>
<feature type="compositionally biased region" description="Gly residues" evidence="3">
    <location>
        <begin position="1146"/>
        <end position="1156"/>
    </location>
</feature>
<gene>
    <name evidence="4" type="ORF">DNG_06222</name>
</gene>
<evidence type="ECO:0000313" key="4">
    <source>
        <dbReference type="EMBL" id="SPO03539.1"/>
    </source>
</evidence>
<feature type="compositionally biased region" description="Polar residues" evidence="3">
    <location>
        <begin position="489"/>
        <end position="512"/>
    </location>
</feature>
<feature type="region of interest" description="Disordered" evidence="3">
    <location>
        <begin position="884"/>
        <end position="945"/>
    </location>
</feature>
<feature type="region of interest" description="Disordered" evidence="3">
    <location>
        <begin position="164"/>
        <end position="283"/>
    </location>
</feature>
<keyword evidence="1" id="KW-0433">Leucine-rich repeat</keyword>
<dbReference type="PROSITE" id="PS51450">
    <property type="entry name" value="LRR"/>
    <property type="match status" value="3"/>
</dbReference>
<feature type="compositionally biased region" description="Basic and acidic residues" evidence="3">
    <location>
        <begin position="1777"/>
        <end position="1788"/>
    </location>
</feature>
<reference evidence="4" key="1">
    <citation type="submission" date="2018-03" db="EMBL/GenBank/DDBJ databases">
        <authorList>
            <person name="Guldener U."/>
        </authorList>
    </citation>
    <scope>NUCLEOTIDE SEQUENCE</scope>
</reference>
<dbReference type="InterPro" id="IPR052574">
    <property type="entry name" value="CDIRP"/>
</dbReference>
<organism evidence="4 5">
    <name type="scientific">Cephalotrichum gorgonifer</name>
    <dbReference type="NCBI Taxonomy" id="2041049"/>
    <lineage>
        <taxon>Eukaryota</taxon>
        <taxon>Fungi</taxon>
        <taxon>Dikarya</taxon>
        <taxon>Ascomycota</taxon>
        <taxon>Pezizomycotina</taxon>
        <taxon>Sordariomycetes</taxon>
        <taxon>Hypocreomycetidae</taxon>
        <taxon>Microascales</taxon>
        <taxon>Microascaceae</taxon>
        <taxon>Cephalotrichum</taxon>
    </lineage>
</organism>
<feature type="compositionally biased region" description="Basic and acidic residues" evidence="3">
    <location>
        <begin position="232"/>
        <end position="259"/>
    </location>
</feature>
<dbReference type="SMART" id="SM00365">
    <property type="entry name" value="LRR_SD22"/>
    <property type="match status" value="5"/>
</dbReference>
<proteinExistence type="predicted"/>
<feature type="compositionally biased region" description="Low complexity" evidence="3">
    <location>
        <begin position="909"/>
        <end position="940"/>
    </location>
</feature>
<keyword evidence="2" id="KW-0677">Repeat</keyword>
<protein>
    <recommendedName>
        <fullName evidence="6">Septation initiation network scaffold protein cdc11</fullName>
    </recommendedName>
</protein>
<dbReference type="SMART" id="SM00369">
    <property type="entry name" value="LRR_TYP"/>
    <property type="match status" value="6"/>
</dbReference>
<feature type="region of interest" description="Disordered" evidence="3">
    <location>
        <begin position="813"/>
        <end position="833"/>
    </location>
</feature>
<feature type="region of interest" description="Disordered" evidence="3">
    <location>
        <begin position="1135"/>
        <end position="1207"/>
    </location>
</feature>
<dbReference type="GO" id="GO:0061499">
    <property type="term" value="C:outer plaque of mitotic spindle pole body"/>
    <property type="evidence" value="ECO:0007669"/>
    <property type="project" value="TreeGrafter"/>
</dbReference>
<evidence type="ECO:0000256" key="1">
    <source>
        <dbReference type="ARBA" id="ARBA00022614"/>
    </source>
</evidence>
<sequence>MDHAWLDSLSEDWVSQPRSDESIAQMSSAQHPETENENQQRPNITGKGLGSRIPRPVGALDTNDNSAHPLAERSLSYINISGPRRGQPKDSKDRPASRSVSAATTNSVVHYTVNRRSPSASPGKAKGHTPEWKRRLVYGDLAYGEQRDLFHSAAADGLGGIFKPPTPQDWVDGLGDAEDPFVEGDSNHNETTLPSSPPVYRAPPAFDESDAPDDDSEVGPADVTPSPSPRRSYKDIVYHLNEDPALDRSPSDFRIHQDNSPDESDFADEMAPPVEQSERALQPPQNELRMVSGQSVVRNEDFSPIFISRQDAADGQVGFAPMDLPVDQLRARLERLHTNQMLLDSYLDGDLALDDQPDSENAAATVDNTDEYMRNGGFLNLQRGGRSAEGSFRHRLLSPPALGNDSSEMLPEESMQASTPKQFPSVKSRLGGHGGTMGRSPLVPRAPHPSPDKRIPGPQASGGSPLKLFGPYDTFTNQTLMRRISQFEEQMTHSNSEKSFNTNPFRSSSFDATSRREQHPTQNGRQGSKSFSRFGDGELEGFEFGGDVSGLSMEGSRLDFNADISQQENIPPAYSNDQASSPSVESELVIQRQRQKSGGPLSSSQHGRAVSGSRLNMSQAGAHVYLGTPKRDSGSDGKRPRASPSKDPTPKRRRTLHKTDIAYGKDREAVNVDSVHTSHHDMQAAIGKKTKSGDLQQAVNPDVLAHRQMPRPRTPTPSQRSSLQRDTVPSYSYGDLSVDNKVKRSPLRNVQHSPGKPQQSAGGDMERKPSIMTADFLDEAAQIMAMIRNQVRPTNLTMVQESEAEQVHDGGFHGEEDSFEEPFSRPPSRDGAPLTRMAIRQSDPEILDRLKKYQEMSEMGDVITSSLRSMSLAKEAVRSMQELREGGRTNLSTGGEEFSDPPNIRISQGITESGATTTGAATFPSTSSGASSGSIPTNSSRTSECKKTIAPQSVSHLIPDQVGSMYLDKSKNLWVKKKALAAVISESMVDESEDDPFASIPDLSVDMTLEMRNLKAAVAKQQAATEDMEGSPSPSSPPKAFGGPTKGLNTLSADQDADEDVVSRARDELLKLERKVASSPIREEEVIEHEITINEGRGKSRTPSKRRNLTISFSSPVASIIRDVLPEDINALSEDEDYTPELPGDSGEGLNGGVPGSWGKHAAAPGSRKGARGFTRQTSVGRVSFTPRPVSRIDEQDEESTRDADRQVSFVGGSSAVEHVTPDARRTSLSFIIKPSGGRYEDDASAVIGQNIGNLSLSPLSEFTMNNAVDQSFGLEVSYVLGERHLVSGDGSKKVMSIAIRELVDRLTEAEPSEPFWDSLVSLDLQDKRLSSLHMLDEFCGTLVNLDASKNALTHLDGVPSGVRQLKVCDNMLSELTSWDHLMNLQYVDVSNNDLRSLSALKNLVHLRSIRADDNLLTGLDGLDELDGLLSLRVRNNRIEELDFEGSRLQRLSELDLAGNKIKSLENVEQLSSLSTLKLQRNQLETFASAGKFESLRYLDISDNSLHALDLTNMPKLRLLHADRNNLSTIAGLTHARHIDSLSLREQRGDEPLNVASLLATAYEVRKLFLSGNYINTFAPKIDLLNLQLLELASCGLRELPPSMGQLTPNLRSLNICFNAISDLEPLRFVPRLKRLLAAGNRLADGTRVMGVAAGFPHLREVDLRDNPLTLGFYPPSQVLVAPDAERVEGFGLPAGDAERDRKFRGRLDEATKLRRRLYEIVFVCGCEKMRVLDGLGVKRGEVMKRDEAFEMLVGDGLIPGGDRCEGSGEAEEEEERREQRGEGGDEC</sequence>
<evidence type="ECO:0000256" key="3">
    <source>
        <dbReference type="SAM" id="MobiDB-lite"/>
    </source>
</evidence>
<feature type="compositionally biased region" description="Polar residues" evidence="3">
    <location>
        <begin position="98"/>
        <end position="108"/>
    </location>
</feature>
<feature type="compositionally biased region" description="Basic and acidic residues" evidence="3">
    <location>
        <begin position="87"/>
        <end position="96"/>
    </location>
</feature>
<dbReference type="Proteomes" id="UP001187682">
    <property type="component" value="Unassembled WGS sequence"/>
</dbReference>
<feature type="region of interest" description="Disordered" evidence="3">
    <location>
        <begin position="396"/>
        <end position="471"/>
    </location>
</feature>
<dbReference type="PANTHER" id="PTHR47566:SF1">
    <property type="entry name" value="PROTEIN NUD1"/>
    <property type="match status" value="1"/>
</dbReference>
<feature type="compositionally biased region" description="Polar residues" evidence="3">
    <location>
        <begin position="568"/>
        <end position="584"/>
    </location>
</feature>
<dbReference type="PANTHER" id="PTHR47566">
    <property type="match status" value="1"/>
</dbReference>
<feature type="compositionally biased region" description="Basic and acidic residues" evidence="3">
    <location>
        <begin position="1191"/>
        <end position="1206"/>
    </location>
</feature>
<dbReference type="GO" id="GO:1902412">
    <property type="term" value="P:regulation of mitotic cytokinesis"/>
    <property type="evidence" value="ECO:0007669"/>
    <property type="project" value="TreeGrafter"/>
</dbReference>
<feature type="compositionally biased region" description="Polar residues" evidence="3">
    <location>
        <begin position="22"/>
        <end position="43"/>
    </location>
</feature>
<feature type="region of interest" description="Disordered" evidence="3">
    <location>
        <begin position="625"/>
        <end position="768"/>
    </location>
</feature>
<feature type="compositionally biased region" description="Acidic residues" evidence="3">
    <location>
        <begin position="207"/>
        <end position="217"/>
    </location>
</feature>
<dbReference type="GO" id="GO:0031028">
    <property type="term" value="P:septation initiation signaling"/>
    <property type="evidence" value="ECO:0007669"/>
    <property type="project" value="TreeGrafter"/>
</dbReference>
<dbReference type="InterPro" id="IPR032675">
    <property type="entry name" value="LRR_dom_sf"/>
</dbReference>
<dbReference type="Gene3D" id="3.80.10.10">
    <property type="entry name" value="Ribonuclease Inhibitor"/>
    <property type="match status" value="2"/>
</dbReference>
<evidence type="ECO:0000313" key="5">
    <source>
        <dbReference type="Proteomes" id="UP001187682"/>
    </source>
</evidence>
<dbReference type="InterPro" id="IPR003591">
    <property type="entry name" value="Leu-rich_rpt_typical-subtyp"/>
</dbReference>
<comment type="caution">
    <text evidence="4">The sequence shown here is derived from an EMBL/GenBank/DDBJ whole genome shotgun (WGS) entry which is preliminary data.</text>
</comment>